<evidence type="ECO:0000313" key="1">
    <source>
        <dbReference type="EMBL" id="WEX83542.1"/>
    </source>
</evidence>
<proteinExistence type="predicted"/>
<evidence type="ECO:0000313" key="2">
    <source>
        <dbReference type="Proteomes" id="UP001235547"/>
    </source>
</evidence>
<keyword evidence="2" id="KW-1185">Reference proteome</keyword>
<dbReference type="RefSeq" id="WP_280734369.1">
    <property type="nucleotide sequence ID" value="NZ_CP120368.1"/>
</dbReference>
<gene>
    <name evidence="1" type="ORF">PYH38_002326</name>
</gene>
<reference evidence="1 2" key="1">
    <citation type="submission" date="2023-03" db="EMBL/GenBank/DDBJ databases">
        <authorList>
            <person name="Kaur S."/>
            <person name="Espinosa-Saiz D."/>
            <person name="Velazquez E."/>
            <person name="Menendez E."/>
            <person name="diCenzo G.C."/>
        </authorList>
    </citation>
    <scope>NUCLEOTIDE SEQUENCE [LARGE SCALE GENOMIC DNA]</scope>
    <source>
        <strain evidence="1 2">LMG 27395</strain>
    </source>
</reference>
<name>A0ABY8CZI4_9HYPH</name>
<protein>
    <submittedName>
        <fullName evidence="1">Uncharacterized protein</fullName>
    </submittedName>
</protein>
<dbReference type="EMBL" id="CP120371">
    <property type="protein sequence ID" value="WEX83542.1"/>
    <property type="molecule type" value="Genomic_DNA"/>
</dbReference>
<sequence length="121" mass="13184">MNEYKPMHFTVMGLEIPDDGDEAAILGMDIENNLLAITVDFASALNLLENSSKAIEVLSVRQRGNLAHIPVKADVSHDPEAPEKITLALRFGTIGILNCVVTSKQAEELARDIERTLSAAR</sequence>
<accession>A0ABY8CZI4</accession>
<organism evidence="1 2">
    <name type="scientific">Sinorhizobium numidicum</name>
    <dbReference type="NCBI Taxonomy" id="680248"/>
    <lineage>
        <taxon>Bacteria</taxon>
        <taxon>Pseudomonadati</taxon>
        <taxon>Pseudomonadota</taxon>
        <taxon>Alphaproteobacteria</taxon>
        <taxon>Hyphomicrobiales</taxon>
        <taxon>Rhizobiaceae</taxon>
        <taxon>Sinorhizobium/Ensifer group</taxon>
        <taxon>Sinorhizobium</taxon>
    </lineage>
</organism>
<dbReference type="Proteomes" id="UP001235547">
    <property type="component" value="Chromosome 1"/>
</dbReference>